<accession>A0A0A6DEF2</accession>
<dbReference type="EMBL" id="JSFK01000007">
    <property type="protein sequence ID" value="KHA73077.1"/>
    <property type="molecule type" value="Genomic_DNA"/>
</dbReference>
<reference evidence="2 3" key="1">
    <citation type="submission" date="2014-10" db="EMBL/GenBank/DDBJ databases">
        <title>Draft genome sequence of Pseudomonas chlororaphis EA105.</title>
        <authorList>
            <person name="McCully L.M."/>
            <person name="Bitzer A.S."/>
            <person name="Spence C."/>
            <person name="Bais H."/>
            <person name="Silby M.W."/>
        </authorList>
    </citation>
    <scope>NUCLEOTIDE SEQUENCE [LARGE SCALE GENOMIC DNA]</scope>
    <source>
        <strain evidence="2 3">EA105</strain>
    </source>
</reference>
<evidence type="ECO:0000313" key="3">
    <source>
        <dbReference type="Proteomes" id="UP000030564"/>
    </source>
</evidence>
<dbReference type="Proteomes" id="UP000030564">
    <property type="component" value="Unassembled WGS sequence"/>
</dbReference>
<evidence type="ECO:0000313" key="2">
    <source>
        <dbReference type="EMBL" id="KHA73077.1"/>
    </source>
</evidence>
<sequence>MAKIDTTSTDAQASSEPALSSSTYSSPESLKFRDKLFTSRLVIVPGTDRSYPVEKATVVVPASDIEAVKFLKASEEYEPFKE</sequence>
<comment type="caution">
    <text evidence="2">The sequence shown here is derived from an EMBL/GenBank/DDBJ whole genome shotgun (WGS) entry which is preliminary data.</text>
</comment>
<dbReference type="AlphaFoldDB" id="A0A0A6DEF2"/>
<name>A0A0A6DEF2_9PSED</name>
<proteinExistence type="predicted"/>
<feature type="compositionally biased region" description="Low complexity" evidence="1">
    <location>
        <begin position="13"/>
        <end position="29"/>
    </location>
</feature>
<organism evidence="2 3">
    <name type="scientific">Pseudomonas chlororaphis</name>
    <dbReference type="NCBI Taxonomy" id="587753"/>
    <lineage>
        <taxon>Bacteria</taxon>
        <taxon>Pseudomonadati</taxon>
        <taxon>Pseudomonadota</taxon>
        <taxon>Gammaproteobacteria</taxon>
        <taxon>Pseudomonadales</taxon>
        <taxon>Pseudomonadaceae</taxon>
        <taxon>Pseudomonas</taxon>
    </lineage>
</organism>
<feature type="region of interest" description="Disordered" evidence="1">
    <location>
        <begin position="1"/>
        <end position="29"/>
    </location>
</feature>
<gene>
    <name evidence="2" type="ORF">NZ35_12220</name>
</gene>
<protein>
    <submittedName>
        <fullName evidence="2">Uncharacterized protein</fullName>
    </submittedName>
</protein>
<dbReference type="PATRIC" id="fig|587753.9.peg.5717"/>
<feature type="compositionally biased region" description="Polar residues" evidence="1">
    <location>
        <begin position="1"/>
        <end position="12"/>
    </location>
</feature>
<evidence type="ECO:0000256" key="1">
    <source>
        <dbReference type="SAM" id="MobiDB-lite"/>
    </source>
</evidence>